<keyword evidence="6" id="KW-0812">Transmembrane</keyword>
<dbReference type="InterPro" id="IPR032710">
    <property type="entry name" value="NTF2-like_dom_sf"/>
</dbReference>
<evidence type="ECO:0000256" key="1">
    <source>
        <dbReference type="ARBA" id="ARBA00004370"/>
    </source>
</evidence>
<evidence type="ECO:0000259" key="7">
    <source>
        <dbReference type="SMART" id="SM00978"/>
    </source>
</evidence>
<feature type="domain" description="Tim44-like" evidence="7">
    <location>
        <begin position="86"/>
        <end position="232"/>
    </location>
</feature>
<keyword evidence="4 6" id="KW-0472">Membrane</keyword>
<dbReference type="Gene3D" id="3.10.450.240">
    <property type="match status" value="1"/>
</dbReference>
<name>A0A0L8BLG7_ENSAD</name>
<evidence type="ECO:0000256" key="3">
    <source>
        <dbReference type="ARBA" id="ARBA00022946"/>
    </source>
</evidence>
<dbReference type="InterPro" id="IPR016985">
    <property type="entry name" value="UCP031890_Tim44-rel"/>
</dbReference>
<evidence type="ECO:0000256" key="6">
    <source>
        <dbReference type="SAM" id="Phobius"/>
    </source>
</evidence>
<organism evidence="8 9">
    <name type="scientific">Ensifer adhaerens</name>
    <name type="common">Sinorhizobium morelense</name>
    <dbReference type="NCBI Taxonomy" id="106592"/>
    <lineage>
        <taxon>Bacteria</taxon>
        <taxon>Pseudomonadati</taxon>
        <taxon>Pseudomonadota</taxon>
        <taxon>Alphaproteobacteria</taxon>
        <taxon>Hyphomicrobiales</taxon>
        <taxon>Rhizobiaceae</taxon>
        <taxon>Sinorhizobium/Ensifer group</taxon>
        <taxon>Ensifer</taxon>
    </lineage>
</organism>
<dbReference type="SUPFAM" id="SSF54427">
    <property type="entry name" value="NTF2-like"/>
    <property type="match status" value="1"/>
</dbReference>
<dbReference type="GO" id="GO:0016020">
    <property type="term" value="C:membrane"/>
    <property type="evidence" value="ECO:0007669"/>
    <property type="project" value="UniProtKB-SubCell"/>
</dbReference>
<evidence type="ECO:0000256" key="5">
    <source>
        <dbReference type="SAM" id="MobiDB-lite"/>
    </source>
</evidence>
<dbReference type="NCBIfam" id="NF033779">
    <property type="entry name" value="Tim44_TimA_adap"/>
    <property type="match status" value="1"/>
</dbReference>
<dbReference type="PIRSF" id="PIRSF031890">
    <property type="entry name" value="UCP031890_transporter_Tim44"/>
    <property type="match status" value="1"/>
</dbReference>
<dbReference type="PATRIC" id="fig|106592.7.peg.2519"/>
<accession>A0A0L8BLG7</accession>
<protein>
    <submittedName>
        <fullName evidence="8">Calcium-binding protein</fullName>
    </submittedName>
</protein>
<feature type="transmembrane region" description="Helical" evidence="6">
    <location>
        <begin position="6"/>
        <end position="26"/>
    </location>
</feature>
<gene>
    <name evidence="8" type="ORF">AC244_23180</name>
</gene>
<comment type="subcellular location">
    <subcellularLocation>
        <location evidence="1">Membrane</location>
    </subcellularLocation>
</comment>
<evidence type="ECO:0000313" key="9">
    <source>
        <dbReference type="Proteomes" id="UP000037425"/>
    </source>
</evidence>
<dbReference type="OrthoDB" id="9798618at2"/>
<evidence type="ECO:0000313" key="8">
    <source>
        <dbReference type="EMBL" id="KOF15435.1"/>
    </source>
</evidence>
<comment type="caution">
    <text evidence="8">The sequence shown here is derived from an EMBL/GenBank/DDBJ whole genome shotgun (WGS) entry which is preliminary data.</text>
</comment>
<dbReference type="SMART" id="SM00978">
    <property type="entry name" value="Tim44"/>
    <property type="match status" value="1"/>
</dbReference>
<dbReference type="PANTHER" id="PTHR10721:SF1">
    <property type="entry name" value="MITOCHONDRIAL IMPORT INNER MEMBRANE TRANSLOCASE SUBUNIT TIM44"/>
    <property type="match status" value="1"/>
</dbReference>
<dbReference type="InterPro" id="IPR007379">
    <property type="entry name" value="Tim44-like_dom"/>
</dbReference>
<keyword evidence="6" id="KW-1133">Transmembrane helix</keyword>
<dbReference type="Proteomes" id="UP000037425">
    <property type="component" value="Unassembled WGS sequence"/>
</dbReference>
<comment type="similarity">
    <text evidence="2">Belongs to the Tim44 family.</text>
</comment>
<dbReference type="AlphaFoldDB" id="A0A0L8BLG7"/>
<sequence length="234" mass="26068">MGSFDFITFFFLIAAVVIFLQLRSVLGRRTGSERPPFDPYSPRDMSQGPEKADNGKVVQLPRRDNAEDDSARYAAIDDFAKAGTPLNDQLRSLTDADAGFDPKEFVNGAKMAYEMIVMAFADGDRKTLKNLLSREVFEGFDAAIAERERKGEVVKSTFVGIEKADIVHAEVKDSEENITVRIVSQLISATYDKQGAIIDGDAESVAEVNDLWTFSRDIRSRDPNWKLIATESEN</sequence>
<proteinExistence type="inferred from homology"/>
<dbReference type="InterPro" id="IPR039544">
    <property type="entry name" value="Tim44-like"/>
</dbReference>
<dbReference type="RefSeq" id="WP_053251163.1">
    <property type="nucleotide sequence ID" value="NZ_LGAP01000019.1"/>
</dbReference>
<dbReference type="Pfam" id="PF04280">
    <property type="entry name" value="Tim44"/>
    <property type="match status" value="1"/>
</dbReference>
<evidence type="ECO:0000256" key="2">
    <source>
        <dbReference type="ARBA" id="ARBA00009597"/>
    </source>
</evidence>
<feature type="region of interest" description="Disordered" evidence="5">
    <location>
        <begin position="30"/>
        <end position="56"/>
    </location>
</feature>
<dbReference type="GO" id="GO:0030150">
    <property type="term" value="P:protein import into mitochondrial matrix"/>
    <property type="evidence" value="ECO:0007669"/>
    <property type="project" value="TreeGrafter"/>
</dbReference>
<dbReference type="PANTHER" id="PTHR10721">
    <property type="entry name" value="MITOCHONDRIAL IMPORT INNER MEMBRANE TRANSLOCASE SUBUNIT TIM44"/>
    <property type="match status" value="1"/>
</dbReference>
<dbReference type="EMBL" id="LGAP01000019">
    <property type="protein sequence ID" value="KOF15435.1"/>
    <property type="molecule type" value="Genomic_DNA"/>
</dbReference>
<evidence type="ECO:0000256" key="4">
    <source>
        <dbReference type="ARBA" id="ARBA00023136"/>
    </source>
</evidence>
<reference evidence="9" key="1">
    <citation type="submission" date="2015-07" db="EMBL/GenBank/DDBJ databases">
        <title>Whole genome sequence of an Ensifer adhaerens strain isolated from a cave pool in the Wind Cave National Park.</title>
        <authorList>
            <person name="Eng W.W.H."/>
            <person name="Gan H.M."/>
            <person name="Barton H.A."/>
            <person name="Savka M.A."/>
        </authorList>
    </citation>
    <scope>NUCLEOTIDE SEQUENCE [LARGE SCALE GENOMIC DNA]</scope>
    <source>
        <strain evidence="9">SD006</strain>
    </source>
</reference>
<keyword evidence="3" id="KW-0809">Transit peptide</keyword>
<dbReference type="GO" id="GO:0051087">
    <property type="term" value="F:protein-folding chaperone binding"/>
    <property type="evidence" value="ECO:0007669"/>
    <property type="project" value="TreeGrafter"/>
</dbReference>